<dbReference type="RefSeq" id="WP_086636524.1">
    <property type="nucleotide sequence ID" value="NZ_MRZU01000002.1"/>
</dbReference>
<keyword evidence="3" id="KW-0067">ATP-binding</keyword>
<evidence type="ECO:0000256" key="1">
    <source>
        <dbReference type="ARBA" id="ARBA00022448"/>
    </source>
</evidence>
<dbReference type="Gene3D" id="3.40.50.300">
    <property type="entry name" value="P-loop containing nucleotide triphosphate hydrolases"/>
    <property type="match status" value="1"/>
</dbReference>
<proteinExistence type="predicted"/>
<dbReference type="FunFam" id="3.40.50.300:FF:000134">
    <property type="entry name" value="Iron-enterobactin ABC transporter ATP-binding protein"/>
    <property type="match status" value="1"/>
</dbReference>
<dbReference type="InterPro" id="IPR003439">
    <property type="entry name" value="ABC_transporter-like_ATP-bd"/>
</dbReference>
<gene>
    <name evidence="6" type="ORF">AMET1_0093</name>
</gene>
<protein>
    <submittedName>
        <fullName evidence="6">ABC-type cobalamin/Fe(3+)-siderophores transport system ATPase component</fullName>
    </submittedName>
</protein>
<dbReference type="GO" id="GO:0005524">
    <property type="term" value="F:ATP binding"/>
    <property type="evidence" value="ECO:0007669"/>
    <property type="project" value="UniProtKB-KW"/>
</dbReference>
<keyword evidence="4" id="KW-1278">Translocase</keyword>
<evidence type="ECO:0000259" key="5">
    <source>
        <dbReference type="PROSITE" id="PS50893"/>
    </source>
</evidence>
<dbReference type="GO" id="GO:0016887">
    <property type="term" value="F:ATP hydrolysis activity"/>
    <property type="evidence" value="ECO:0007669"/>
    <property type="project" value="InterPro"/>
</dbReference>
<dbReference type="OrthoDB" id="24644at2157"/>
<evidence type="ECO:0000313" key="7">
    <source>
        <dbReference type="Proteomes" id="UP000195137"/>
    </source>
</evidence>
<name>A0A1Y3GGH2_9EURY</name>
<keyword evidence="1" id="KW-0813">Transport</keyword>
<dbReference type="InterPro" id="IPR017871">
    <property type="entry name" value="ABC_transporter-like_CS"/>
</dbReference>
<dbReference type="PROSITE" id="PS50893">
    <property type="entry name" value="ABC_TRANSPORTER_2"/>
    <property type="match status" value="1"/>
</dbReference>
<dbReference type="SUPFAM" id="SSF52540">
    <property type="entry name" value="P-loop containing nucleoside triphosphate hydrolases"/>
    <property type="match status" value="1"/>
</dbReference>
<dbReference type="AlphaFoldDB" id="A0A1Y3GGH2"/>
<dbReference type="PANTHER" id="PTHR42794:SF1">
    <property type="entry name" value="HEMIN IMPORT ATP-BINDING PROTEIN HMUV"/>
    <property type="match status" value="1"/>
</dbReference>
<evidence type="ECO:0000313" key="6">
    <source>
        <dbReference type="EMBL" id="OUJ19423.1"/>
    </source>
</evidence>
<dbReference type="InterPro" id="IPR003593">
    <property type="entry name" value="AAA+_ATPase"/>
</dbReference>
<dbReference type="PROSITE" id="PS00211">
    <property type="entry name" value="ABC_TRANSPORTER_1"/>
    <property type="match status" value="1"/>
</dbReference>
<keyword evidence="7" id="KW-1185">Reference proteome</keyword>
<evidence type="ECO:0000256" key="3">
    <source>
        <dbReference type="ARBA" id="ARBA00022840"/>
    </source>
</evidence>
<evidence type="ECO:0000256" key="4">
    <source>
        <dbReference type="ARBA" id="ARBA00022967"/>
    </source>
</evidence>
<keyword evidence="2" id="KW-0547">Nucleotide-binding</keyword>
<dbReference type="EMBL" id="MRZU01000002">
    <property type="protein sequence ID" value="OUJ19423.1"/>
    <property type="molecule type" value="Genomic_DNA"/>
</dbReference>
<reference evidence="6 7" key="1">
    <citation type="submission" date="2016-12" db="EMBL/GenBank/DDBJ databases">
        <title>Discovery of methanogenic haloarchaea.</title>
        <authorList>
            <person name="Sorokin D.Y."/>
            <person name="Makarova K.S."/>
            <person name="Abbas B."/>
            <person name="Ferrer M."/>
            <person name="Golyshin P.N."/>
        </authorList>
    </citation>
    <scope>NUCLEOTIDE SEQUENCE [LARGE SCALE GENOMIC DNA]</scope>
    <source>
        <strain evidence="6">AMET1</strain>
    </source>
</reference>
<dbReference type="InterPro" id="IPR027417">
    <property type="entry name" value="P-loop_NTPase"/>
</dbReference>
<organism evidence="6 7">
    <name type="scientific">Methanonatronarchaeum thermophilum</name>
    <dbReference type="NCBI Taxonomy" id="1927129"/>
    <lineage>
        <taxon>Archaea</taxon>
        <taxon>Methanobacteriati</taxon>
        <taxon>Methanobacteriota</taxon>
        <taxon>Methanonatronarchaeia</taxon>
        <taxon>Methanonatronarchaeales</taxon>
        <taxon>Methanonatronarchaeaceae</taxon>
        <taxon>Methanonatronarchaeum</taxon>
    </lineage>
</organism>
<feature type="domain" description="ABC transporter" evidence="5">
    <location>
        <begin position="2"/>
        <end position="237"/>
    </location>
</feature>
<sequence>MISVENLFFSYDEGVDTLKDIGFSVGSREFFGIIGPNGSGKTTLLKCISGVLEPYKGKILINGRDVSNLSRSDVAKEVAVVPQQVRIGFDFSVEEVVQMGRIAHQSFFSSDYKDGSDVVDSALEMTGARDLKDRNASSLSGGELQRVIISRAIAQDTDTILLDEPTSHLDINHQIEVVSLAKELSREKCIVGIFHDLNIAAQFCDRILLLNDGEVECIGEPRDVLTPRNIKDTYGIDVVVKEHPLTGSIYVTPFSESKNLGSFENGDTKVHVICGGGSGNKLLYRLKQEGYMLSTGVLNNLDSDKEVADSIDIPIVSEAPFSDITDDTFEKNLEFIGLADIVVISELSIGKGNLKNLLAAESALEEGKTVIAINSIPVEKRDYTDGEGVEVYNRLRDKGLVEVEDLDELFRFIDSIETTVTEKC</sequence>
<comment type="caution">
    <text evidence="6">The sequence shown here is derived from an EMBL/GenBank/DDBJ whole genome shotgun (WGS) entry which is preliminary data.</text>
</comment>
<dbReference type="Proteomes" id="UP000195137">
    <property type="component" value="Unassembled WGS sequence"/>
</dbReference>
<dbReference type="SMART" id="SM00382">
    <property type="entry name" value="AAA"/>
    <property type="match status" value="1"/>
</dbReference>
<dbReference type="Pfam" id="PF00005">
    <property type="entry name" value="ABC_tran"/>
    <property type="match status" value="1"/>
</dbReference>
<dbReference type="PANTHER" id="PTHR42794">
    <property type="entry name" value="HEMIN IMPORT ATP-BINDING PROTEIN HMUV"/>
    <property type="match status" value="1"/>
</dbReference>
<dbReference type="CDD" id="cd03214">
    <property type="entry name" value="ABC_Iron-Siderophores_B12_Hemin"/>
    <property type="match status" value="1"/>
</dbReference>
<accession>A0A1Y3GGH2</accession>
<evidence type="ECO:0000256" key="2">
    <source>
        <dbReference type="ARBA" id="ARBA00022741"/>
    </source>
</evidence>